<keyword evidence="1" id="KW-0812">Transmembrane</keyword>
<protein>
    <submittedName>
        <fullName evidence="2">Uncharacterized protein</fullName>
    </submittedName>
</protein>
<dbReference type="STRING" id="1802701.A3A33_02840"/>
<sequence length="95" mass="10506">MTTRAAWMLLLLVVIANAAVGLGQGDLIRANRVADWIFIVTCQQVIICLIALGLIRFAEGRAITRKEQLIAISLVYIGRTIYEAIEWIQSTGYLG</sequence>
<dbReference type="Proteomes" id="UP000179047">
    <property type="component" value="Unassembled WGS sequence"/>
</dbReference>
<accession>A0A1F8GUR2</accession>
<dbReference type="EMBL" id="MGKP01000009">
    <property type="protein sequence ID" value="OGN29172.1"/>
    <property type="molecule type" value="Genomic_DNA"/>
</dbReference>
<keyword evidence="1" id="KW-1133">Transmembrane helix</keyword>
<evidence type="ECO:0000313" key="2">
    <source>
        <dbReference type="EMBL" id="OGN29172.1"/>
    </source>
</evidence>
<name>A0A1F8GUR2_9BACT</name>
<evidence type="ECO:0000313" key="3">
    <source>
        <dbReference type="Proteomes" id="UP000179047"/>
    </source>
</evidence>
<organism evidence="2 3">
    <name type="scientific">Candidatus Yanofskybacteria bacterium RIFCSPLOWO2_01_FULL_49_25</name>
    <dbReference type="NCBI Taxonomy" id="1802701"/>
    <lineage>
        <taxon>Bacteria</taxon>
        <taxon>Candidatus Yanofskyibacteriota</taxon>
    </lineage>
</organism>
<keyword evidence="1" id="KW-0472">Membrane</keyword>
<evidence type="ECO:0000256" key="1">
    <source>
        <dbReference type="SAM" id="Phobius"/>
    </source>
</evidence>
<gene>
    <name evidence="2" type="ORF">A3A33_02840</name>
</gene>
<proteinExistence type="predicted"/>
<comment type="caution">
    <text evidence="2">The sequence shown here is derived from an EMBL/GenBank/DDBJ whole genome shotgun (WGS) entry which is preliminary data.</text>
</comment>
<reference evidence="2 3" key="1">
    <citation type="journal article" date="2016" name="Nat. Commun.">
        <title>Thousands of microbial genomes shed light on interconnected biogeochemical processes in an aquifer system.</title>
        <authorList>
            <person name="Anantharaman K."/>
            <person name="Brown C.T."/>
            <person name="Hug L.A."/>
            <person name="Sharon I."/>
            <person name="Castelle C.J."/>
            <person name="Probst A.J."/>
            <person name="Thomas B.C."/>
            <person name="Singh A."/>
            <person name="Wilkins M.J."/>
            <person name="Karaoz U."/>
            <person name="Brodie E.L."/>
            <person name="Williams K.H."/>
            <person name="Hubbard S.S."/>
            <person name="Banfield J.F."/>
        </authorList>
    </citation>
    <scope>NUCLEOTIDE SEQUENCE [LARGE SCALE GENOMIC DNA]</scope>
</reference>
<feature type="transmembrane region" description="Helical" evidence="1">
    <location>
        <begin position="37"/>
        <end position="58"/>
    </location>
</feature>
<dbReference type="AlphaFoldDB" id="A0A1F8GUR2"/>